<keyword evidence="7 15" id="KW-0863">Zinc-finger</keyword>
<keyword evidence="3" id="KW-0217">Developmental protein</keyword>
<keyword evidence="13" id="KW-0804">Transcription</keyword>
<keyword evidence="8" id="KW-0221">Differentiation</keyword>
<comment type="similarity">
    <text evidence="2">Belongs to the krueppel C2H2-type zinc-finger protein family.</text>
</comment>
<dbReference type="InterPro" id="IPR013087">
    <property type="entry name" value="Znf_C2H2_type"/>
</dbReference>
<keyword evidence="11" id="KW-0238">DNA-binding</keyword>
<evidence type="ECO:0000259" key="17">
    <source>
        <dbReference type="PROSITE" id="PS50157"/>
    </source>
</evidence>
<feature type="domain" description="C2H2-type" evidence="17">
    <location>
        <begin position="342"/>
        <end position="365"/>
    </location>
</feature>
<dbReference type="Proteomes" id="UP001152747">
    <property type="component" value="Unassembled WGS sequence"/>
</dbReference>
<dbReference type="SUPFAM" id="SSF57667">
    <property type="entry name" value="beta-beta-alpha zinc fingers"/>
    <property type="match status" value="2"/>
</dbReference>
<evidence type="ECO:0000256" key="12">
    <source>
        <dbReference type="ARBA" id="ARBA00023159"/>
    </source>
</evidence>
<feature type="region of interest" description="Disordered" evidence="16">
    <location>
        <begin position="1"/>
        <end position="34"/>
    </location>
</feature>
<dbReference type="GO" id="GO:0008270">
    <property type="term" value="F:zinc ion binding"/>
    <property type="evidence" value="ECO:0007669"/>
    <property type="project" value="UniProtKB-KW"/>
</dbReference>
<dbReference type="PANTHER" id="PTHR24379">
    <property type="entry name" value="KRAB AND ZINC FINGER DOMAIN-CONTAINING"/>
    <property type="match status" value="1"/>
</dbReference>
<dbReference type="PROSITE" id="PS00028">
    <property type="entry name" value="ZINC_FINGER_C2H2_1"/>
    <property type="match status" value="3"/>
</dbReference>
<proteinExistence type="inferred from homology"/>
<reference evidence="18" key="1">
    <citation type="submission" date="2022-11" db="EMBL/GenBank/DDBJ databases">
        <authorList>
            <person name="Kikuchi T."/>
        </authorList>
    </citation>
    <scope>NUCLEOTIDE SEQUENCE</scope>
    <source>
        <strain evidence="18">PS1010</strain>
    </source>
</reference>
<evidence type="ECO:0000313" key="19">
    <source>
        <dbReference type="Proteomes" id="UP001152747"/>
    </source>
</evidence>
<keyword evidence="9" id="KW-0862">Zinc</keyword>
<feature type="compositionally biased region" description="Acidic residues" evidence="16">
    <location>
        <begin position="1"/>
        <end position="13"/>
    </location>
</feature>
<evidence type="ECO:0000256" key="6">
    <source>
        <dbReference type="ARBA" id="ARBA00022737"/>
    </source>
</evidence>
<evidence type="ECO:0000256" key="16">
    <source>
        <dbReference type="SAM" id="MobiDB-lite"/>
    </source>
</evidence>
<keyword evidence="6" id="KW-0677">Repeat</keyword>
<evidence type="ECO:0000256" key="10">
    <source>
        <dbReference type="ARBA" id="ARBA00023015"/>
    </source>
</evidence>
<dbReference type="PANTHER" id="PTHR24379:SF128">
    <property type="entry name" value="C2H2-TYPE DOMAIN-CONTAINING PROTEIN"/>
    <property type="match status" value="1"/>
</dbReference>
<keyword evidence="19" id="KW-1185">Reference proteome</keyword>
<evidence type="ECO:0000313" key="18">
    <source>
        <dbReference type="EMBL" id="CAI5442485.1"/>
    </source>
</evidence>
<evidence type="ECO:0000256" key="5">
    <source>
        <dbReference type="ARBA" id="ARBA00022723"/>
    </source>
</evidence>
<organism evidence="18 19">
    <name type="scientific">Caenorhabditis angaria</name>
    <dbReference type="NCBI Taxonomy" id="860376"/>
    <lineage>
        <taxon>Eukaryota</taxon>
        <taxon>Metazoa</taxon>
        <taxon>Ecdysozoa</taxon>
        <taxon>Nematoda</taxon>
        <taxon>Chromadorea</taxon>
        <taxon>Rhabditida</taxon>
        <taxon>Rhabditina</taxon>
        <taxon>Rhabditomorpha</taxon>
        <taxon>Rhabditoidea</taxon>
        <taxon>Rhabditidae</taxon>
        <taxon>Peloderinae</taxon>
        <taxon>Caenorhabditis</taxon>
    </lineage>
</organism>
<feature type="domain" description="C2H2-type" evidence="17">
    <location>
        <begin position="68"/>
        <end position="91"/>
    </location>
</feature>
<name>A0A9P1ID34_9PELO</name>
<evidence type="ECO:0000256" key="11">
    <source>
        <dbReference type="ARBA" id="ARBA00023125"/>
    </source>
</evidence>
<evidence type="ECO:0000256" key="1">
    <source>
        <dbReference type="ARBA" id="ARBA00004123"/>
    </source>
</evidence>
<evidence type="ECO:0000256" key="15">
    <source>
        <dbReference type="PROSITE-ProRule" id="PRU00042"/>
    </source>
</evidence>
<dbReference type="InterPro" id="IPR036236">
    <property type="entry name" value="Znf_C2H2_sf"/>
</dbReference>
<keyword evidence="5" id="KW-0479">Metal-binding</keyword>
<dbReference type="PROSITE" id="PS50157">
    <property type="entry name" value="ZINC_FINGER_C2H2_2"/>
    <property type="match status" value="3"/>
</dbReference>
<evidence type="ECO:0000256" key="4">
    <source>
        <dbReference type="ARBA" id="ARBA00022491"/>
    </source>
</evidence>
<comment type="caution">
    <text evidence="18">The sequence shown here is derived from an EMBL/GenBank/DDBJ whole genome shotgun (WGS) entry which is preliminary data.</text>
</comment>
<feature type="domain" description="C2H2-type" evidence="17">
    <location>
        <begin position="272"/>
        <end position="300"/>
    </location>
</feature>
<evidence type="ECO:0000256" key="8">
    <source>
        <dbReference type="ARBA" id="ARBA00022782"/>
    </source>
</evidence>
<keyword evidence="10" id="KW-0805">Transcription regulation</keyword>
<accession>A0A9P1ID34</accession>
<evidence type="ECO:0000256" key="7">
    <source>
        <dbReference type="ARBA" id="ARBA00022771"/>
    </source>
</evidence>
<dbReference type="OrthoDB" id="3437960at2759"/>
<dbReference type="SMART" id="SM00355">
    <property type="entry name" value="ZnF_C2H2"/>
    <property type="match status" value="8"/>
</dbReference>
<evidence type="ECO:0000256" key="2">
    <source>
        <dbReference type="ARBA" id="ARBA00006991"/>
    </source>
</evidence>
<dbReference type="EMBL" id="CANHGI010000002">
    <property type="protein sequence ID" value="CAI5442485.1"/>
    <property type="molecule type" value="Genomic_DNA"/>
</dbReference>
<evidence type="ECO:0000256" key="13">
    <source>
        <dbReference type="ARBA" id="ARBA00023163"/>
    </source>
</evidence>
<dbReference type="Gene3D" id="3.30.160.60">
    <property type="entry name" value="Classic Zinc Finger"/>
    <property type="match status" value="2"/>
</dbReference>
<evidence type="ECO:0000256" key="14">
    <source>
        <dbReference type="ARBA" id="ARBA00023242"/>
    </source>
</evidence>
<dbReference type="AlphaFoldDB" id="A0A9P1ID34"/>
<keyword evidence="4" id="KW-0678">Repressor</keyword>
<sequence>MSDDTSDDEEMNCDVEPSCSGELQNEEMKDEPKKEKRKYKCPNCDYMATFPNKLRIHVNVRHPSELRFSCKSCDMRFEEYIELRKHRQSNHPVIHKCMECDFEHKIKANVDKHFKTNHVNGVYCSFGCGKMFAKNQIKKHIAKFHSTDIEIGNIAKMREGLTEQILKCELCDYEADKLLKTEELKMEDLNIHISRIHGNGTKCPFECGKSYKVDDLINHIQTEHEQESDETEKIRNEDTVSTCIDVRIDEDENDISDSENEEDNEKGYTVDNKCSKCSKIFNCSQSLKRHIKSVHDKMYSKSKQVLWKECDFVENGKKCEKRFKCQSLLDDHLNKHRNIFPYKCQNCDQKFNARSRFAVHLSKYHKTSIKDYTLLINSVFRK</sequence>
<evidence type="ECO:0000256" key="9">
    <source>
        <dbReference type="ARBA" id="ARBA00022833"/>
    </source>
</evidence>
<evidence type="ECO:0000256" key="3">
    <source>
        <dbReference type="ARBA" id="ARBA00022473"/>
    </source>
</evidence>
<comment type="subcellular location">
    <subcellularLocation>
        <location evidence="1">Nucleus</location>
    </subcellularLocation>
</comment>
<keyword evidence="14" id="KW-0539">Nucleus</keyword>
<keyword evidence="12" id="KW-0010">Activator</keyword>
<protein>
    <recommendedName>
        <fullName evidence="17">C2H2-type domain-containing protein</fullName>
    </recommendedName>
</protein>
<gene>
    <name evidence="18" type="ORF">CAMP_LOCUS5122</name>
</gene>